<dbReference type="RefSeq" id="WP_153349372.1">
    <property type="nucleotide sequence ID" value="NZ_WISR01000044.1"/>
</dbReference>
<comment type="caution">
    <text evidence="1">The sequence shown here is derived from an EMBL/GenBank/DDBJ whole genome shotgun (WGS) entry which is preliminary data.</text>
</comment>
<dbReference type="AlphaFoldDB" id="A0AAW9TL09"/>
<dbReference type="PANTHER" id="PTHR36455">
    <property type="match status" value="1"/>
</dbReference>
<protein>
    <submittedName>
        <fullName evidence="1">IS66 family insertion sequence element accessory protein TnpB</fullName>
    </submittedName>
</protein>
<dbReference type="Proteomes" id="UP000429484">
    <property type="component" value="Unassembled WGS sequence"/>
</dbReference>
<dbReference type="EMBL" id="WISR01000044">
    <property type="protein sequence ID" value="MQW32022.1"/>
    <property type="molecule type" value="Genomic_DNA"/>
</dbReference>
<gene>
    <name evidence="1" type="primary">tnpB</name>
    <name evidence="1" type="ORF">GHK53_03960</name>
</gene>
<proteinExistence type="predicted"/>
<dbReference type="InterPro" id="IPR008878">
    <property type="entry name" value="Transposase_IS66_Orf2"/>
</dbReference>
<evidence type="ECO:0000313" key="1">
    <source>
        <dbReference type="EMBL" id="MQW32022.1"/>
    </source>
</evidence>
<reference evidence="1 2" key="1">
    <citation type="journal article" date="2013" name="Genome Biol.">
        <title>Comparative genomics of the core and accessory genomes of 48 Sinorhizobium strains comprising five genospecies.</title>
        <authorList>
            <person name="Sugawara M."/>
            <person name="Epstein B."/>
            <person name="Badgley B.D."/>
            <person name="Unno T."/>
            <person name="Xu L."/>
            <person name="Reese J."/>
            <person name="Gyaneshwar P."/>
            <person name="Denny R."/>
            <person name="Mudge J."/>
            <person name="Bharti A.K."/>
            <person name="Farmer A.D."/>
            <person name="May G.D."/>
            <person name="Woodward J.E."/>
            <person name="Medigue C."/>
            <person name="Vallenet D."/>
            <person name="Lajus A."/>
            <person name="Rouy Z."/>
            <person name="Martinez-Vaz B."/>
            <person name="Tiffin P."/>
            <person name="Young N.D."/>
            <person name="Sadowsky M.J."/>
        </authorList>
    </citation>
    <scope>NUCLEOTIDE SEQUENCE [LARGE SCALE GENOMIC DNA]</scope>
    <source>
        <strain evidence="1 2">N6B1</strain>
    </source>
</reference>
<dbReference type="PANTHER" id="PTHR36455:SF1">
    <property type="entry name" value="BLR8292 PROTEIN"/>
    <property type="match status" value="1"/>
</dbReference>
<sequence length="125" mass="13906">MFRLGADLKVYLHREPIDFRAGINSLAVLVQETMELDPFAPAVFAFCNRRRDRMKLLFFDRSGFVTVLKRLTEDRFRCQSALNVDPRSASNIDPPIRIADQHLACPALAGFAKGGPSAGDGGIRL</sequence>
<organism evidence="1 2">
    <name type="scientific">Rhizobium meliloti</name>
    <name type="common">Ensifer meliloti</name>
    <name type="synonym">Sinorhizobium meliloti</name>
    <dbReference type="NCBI Taxonomy" id="382"/>
    <lineage>
        <taxon>Bacteria</taxon>
        <taxon>Pseudomonadati</taxon>
        <taxon>Pseudomonadota</taxon>
        <taxon>Alphaproteobacteria</taxon>
        <taxon>Hyphomicrobiales</taxon>
        <taxon>Rhizobiaceae</taxon>
        <taxon>Sinorhizobium/Ensifer group</taxon>
        <taxon>Sinorhizobium</taxon>
    </lineage>
</organism>
<dbReference type="Pfam" id="PF05717">
    <property type="entry name" value="TnpB_IS66"/>
    <property type="match status" value="1"/>
</dbReference>
<dbReference type="NCBIfam" id="NF033819">
    <property type="entry name" value="IS66_TnpB"/>
    <property type="match status" value="1"/>
</dbReference>
<accession>A0AAW9TL09</accession>
<name>A0AAW9TL09_RHIML</name>
<evidence type="ECO:0000313" key="2">
    <source>
        <dbReference type="Proteomes" id="UP000429484"/>
    </source>
</evidence>